<comment type="catalytic activity">
    <reaction evidence="5">
        <text>L-glutaminyl-[protein] + H2O = L-glutamyl-[protein] + NH4(+)</text>
        <dbReference type="Rhea" id="RHEA:16441"/>
        <dbReference type="Rhea" id="RHEA-COMP:10207"/>
        <dbReference type="Rhea" id="RHEA-COMP:10208"/>
        <dbReference type="ChEBI" id="CHEBI:15377"/>
        <dbReference type="ChEBI" id="CHEBI:28938"/>
        <dbReference type="ChEBI" id="CHEBI:29973"/>
        <dbReference type="ChEBI" id="CHEBI:30011"/>
        <dbReference type="EC" id="3.5.1.44"/>
    </reaction>
</comment>
<dbReference type="CDD" id="cd17541">
    <property type="entry name" value="REC_CheB-like"/>
    <property type="match status" value="1"/>
</dbReference>
<evidence type="ECO:0000256" key="2">
    <source>
        <dbReference type="ARBA" id="ARBA00022553"/>
    </source>
</evidence>
<evidence type="ECO:0000256" key="4">
    <source>
        <dbReference type="ARBA" id="ARBA00048267"/>
    </source>
</evidence>
<evidence type="ECO:0000256" key="3">
    <source>
        <dbReference type="ARBA" id="ARBA00022801"/>
    </source>
</evidence>
<organism evidence="10 11">
    <name type="scientific">Jezberella montanilacus</name>
    <dbReference type="NCBI Taxonomy" id="323426"/>
    <lineage>
        <taxon>Bacteria</taxon>
        <taxon>Pseudomonadati</taxon>
        <taxon>Pseudomonadota</taxon>
        <taxon>Betaproteobacteria</taxon>
        <taxon>Burkholderiales</taxon>
        <taxon>Alcaligenaceae</taxon>
        <taxon>Jezberella</taxon>
    </lineage>
</organism>
<dbReference type="EC" id="3.1.1.61" evidence="5"/>
<comment type="domain">
    <text evidence="5">Contains a C-terminal catalytic domain, and an N-terminal region which modulates catalytic activity.</text>
</comment>
<dbReference type="GO" id="GO:0006935">
    <property type="term" value="P:chemotaxis"/>
    <property type="evidence" value="ECO:0007669"/>
    <property type="project" value="UniProtKB-UniRule"/>
</dbReference>
<comment type="catalytic activity">
    <reaction evidence="4 5">
        <text>[protein]-L-glutamate 5-O-methyl ester + H2O = L-glutamyl-[protein] + methanol + H(+)</text>
        <dbReference type="Rhea" id="RHEA:23236"/>
        <dbReference type="Rhea" id="RHEA-COMP:10208"/>
        <dbReference type="Rhea" id="RHEA-COMP:10311"/>
        <dbReference type="ChEBI" id="CHEBI:15377"/>
        <dbReference type="ChEBI" id="CHEBI:15378"/>
        <dbReference type="ChEBI" id="CHEBI:17790"/>
        <dbReference type="ChEBI" id="CHEBI:29973"/>
        <dbReference type="ChEBI" id="CHEBI:82795"/>
        <dbReference type="EC" id="3.1.1.61"/>
    </reaction>
</comment>
<dbReference type="PIRSF" id="PIRSF000876">
    <property type="entry name" value="RR_chemtxs_CheB"/>
    <property type="match status" value="1"/>
</dbReference>
<feature type="modified residue" description="4-aspartylphosphate" evidence="5 7">
    <location>
        <position position="64"/>
    </location>
</feature>
<dbReference type="SUPFAM" id="SSF52738">
    <property type="entry name" value="Methylesterase CheB, C-terminal domain"/>
    <property type="match status" value="1"/>
</dbReference>
<dbReference type="Gene3D" id="3.40.50.180">
    <property type="entry name" value="Methylesterase CheB, C-terminal domain"/>
    <property type="match status" value="1"/>
</dbReference>
<dbReference type="OrthoDB" id="9793421at2"/>
<feature type="domain" description="Response regulatory" evidence="8">
    <location>
        <begin position="13"/>
        <end position="131"/>
    </location>
</feature>
<evidence type="ECO:0000256" key="1">
    <source>
        <dbReference type="ARBA" id="ARBA00022500"/>
    </source>
</evidence>
<gene>
    <name evidence="5" type="primary">cheB</name>
    <name evidence="10" type="ORF">BCM14_1894</name>
</gene>
<comment type="subcellular location">
    <subcellularLocation>
        <location evidence="5">Cytoplasm</location>
    </subcellularLocation>
</comment>
<dbReference type="PANTHER" id="PTHR42872">
    <property type="entry name" value="PROTEIN-GLUTAMATE METHYLESTERASE/PROTEIN-GLUTAMINE GLUTAMINASE"/>
    <property type="match status" value="1"/>
</dbReference>
<keyword evidence="3 5" id="KW-0378">Hydrolase</keyword>
<dbReference type="SMART" id="SM00448">
    <property type="entry name" value="REC"/>
    <property type="match status" value="1"/>
</dbReference>
<evidence type="ECO:0000256" key="5">
    <source>
        <dbReference type="HAMAP-Rule" id="MF_00099"/>
    </source>
</evidence>
<dbReference type="HAMAP" id="MF_00099">
    <property type="entry name" value="CheB_chemtxs"/>
    <property type="match status" value="1"/>
</dbReference>
<evidence type="ECO:0000313" key="10">
    <source>
        <dbReference type="EMBL" id="PRY98177.1"/>
    </source>
</evidence>
<keyword evidence="11" id="KW-1185">Reference proteome</keyword>
<comment type="function">
    <text evidence="5">Involved in chemotaxis. Part of a chemotaxis signal transduction system that modulates chemotaxis in response to various stimuli. Catalyzes the demethylation of specific methylglutamate residues introduced into the chemoreceptors (methyl-accepting chemotaxis proteins or MCP) by CheR. Also mediates the irreversible deamidation of specific glutamine residues to glutamic acid.</text>
</comment>
<dbReference type="Pfam" id="PF01339">
    <property type="entry name" value="CheB_methylest"/>
    <property type="match status" value="1"/>
</dbReference>
<feature type="domain" description="CheB-type methylesterase" evidence="9">
    <location>
        <begin position="192"/>
        <end position="382"/>
    </location>
</feature>
<keyword evidence="1 5" id="KW-0145">Chemotaxis</keyword>
<proteinExistence type="inferred from homology"/>
<dbReference type="EC" id="3.5.1.44" evidence="5"/>
<dbReference type="InterPro" id="IPR011006">
    <property type="entry name" value="CheY-like_superfamily"/>
</dbReference>
<comment type="PTM">
    <text evidence="5">Phosphorylated by CheA. Phosphorylation of the N-terminal regulatory domain activates the methylesterase activity.</text>
</comment>
<evidence type="ECO:0000259" key="8">
    <source>
        <dbReference type="PROSITE" id="PS50110"/>
    </source>
</evidence>
<dbReference type="InterPro" id="IPR000673">
    <property type="entry name" value="Sig_transdc_resp-reg_Me-estase"/>
</dbReference>
<dbReference type="Gene3D" id="3.40.50.2300">
    <property type="match status" value="1"/>
</dbReference>
<comment type="similarity">
    <text evidence="5">Belongs to the CheB family.</text>
</comment>
<dbReference type="GO" id="GO:0005737">
    <property type="term" value="C:cytoplasm"/>
    <property type="evidence" value="ECO:0007669"/>
    <property type="project" value="UniProtKB-SubCell"/>
</dbReference>
<dbReference type="GO" id="GO:0050568">
    <property type="term" value="F:protein-glutamine glutaminase activity"/>
    <property type="evidence" value="ECO:0007669"/>
    <property type="project" value="UniProtKB-UniRule"/>
</dbReference>
<keyword evidence="2 5" id="KW-0597">Phosphoprotein</keyword>
<feature type="active site" evidence="5 6">
    <location>
        <position position="324"/>
    </location>
</feature>
<dbReference type="GO" id="GO:0008984">
    <property type="term" value="F:protein-glutamate methylesterase activity"/>
    <property type="evidence" value="ECO:0007669"/>
    <property type="project" value="UniProtKB-UniRule"/>
</dbReference>
<dbReference type="PANTHER" id="PTHR42872:SF3">
    <property type="entry name" value="PROTEIN-GLUTAMATE METHYLESTERASE_PROTEIN-GLUTAMINE GLUTAMINASE 1"/>
    <property type="match status" value="1"/>
</dbReference>
<protein>
    <recommendedName>
        <fullName evidence="5">Protein-glutamate methylesterase/protein-glutamine glutaminase</fullName>
        <ecNumber evidence="5">3.1.1.61</ecNumber>
        <ecNumber evidence="5">3.5.1.44</ecNumber>
    </recommendedName>
</protein>
<feature type="active site" evidence="5 6">
    <location>
        <position position="228"/>
    </location>
</feature>
<dbReference type="CDD" id="cd16432">
    <property type="entry name" value="CheB_Rec"/>
    <property type="match status" value="1"/>
</dbReference>
<dbReference type="InterPro" id="IPR035909">
    <property type="entry name" value="CheB_C"/>
</dbReference>
<evidence type="ECO:0000256" key="7">
    <source>
        <dbReference type="PROSITE-ProRule" id="PRU00169"/>
    </source>
</evidence>
<dbReference type="NCBIfam" id="NF001965">
    <property type="entry name" value="PRK00742.1"/>
    <property type="match status" value="1"/>
</dbReference>
<accession>A0A2T0XGZ5</accession>
<feature type="active site" evidence="5 6">
    <location>
        <position position="201"/>
    </location>
</feature>
<dbReference type="PROSITE" id="PS50122">
    <property type="entry name" value="CHEB"/>
    <property type="match status" value="1"/>
</dbReference>
<evidence type="ECO:0000256" key="6">
    <source>
        <dbReference type="PROSITE-ProRule" id="PRU00050"/>
    </source>
</evidence>
<evidence type="ECO:0000313" key="11">
    <source>
        <dbReference type="Proteomes" id="UP000238308"/>
    </source>
</evidence>
<dbReference type="EMBL" id="PVTV01000013">
    <property type="protein sequence ID" value="PRY98177.1"/>
    <property type="molecule type" value="Genomic_DNA"/>
</dbReference>
<dbReference type="InterPro" id="IPR001789">
    <property type="entry name" value="Sig_transdc_resp-reg_receiver"/>
</dbReference>
<comment type="caution">
    <text evidence="10">The sequence shown here is derived from an EMBL/GenBank/DDBJ whole genome shotgun (WGS) entry which is preliminary data.</text>
</comment>
<keyword evidence="5" id="KW-0963">Cytoplasm</keyword>
<dbReference type="AlphaFoldDB" id="A0A2T0XGZ5"/>
<dbReference type="RefSeq" id="WP_106227721.1">
    <property type="nucleotide sequence ID" value="NZ_PVTV01000013.1"/>
</dbReference>
<sequence length="386" mass="41234">MASLLDSKDNPIRILIVDDSAVIRRTIRHALIAHSDLEVVGTANDGAAAVAFVQHTKPDVMILDVEMPIMDGITALKEIRKSDWSLPIIMFSSLTKVGSQSTLTALTEGASDYVGKPDNTSDMQEFLTVLEQTLIPKIRALCPDKGLNTGLAVRKLARNNTKDVLKPRTAPDLSVAPHPVPSSPAKLFDNNPIEAVCIGVSTGGPAALVTVFSQWTEPLKVPVFIVQHMPAQFTELLAKKLTSISGMPVKEAVHGEVAIAGQAYLAPGGHHMTVKDIGGRIATHLNQDPPENFCRPAVDVLFRSAARAYGSRLLGVVLTGMGSDGMLGAQHIIQAKGQVIAQDEATSLIWGMPGAVVRAGLAQKILPLDEIHTEISLMVSRKRSLA</sequence>
<dbReference type="Pfam" id="PF00072">
    <property type="entry name" value="Response_reg"/>
    <property type="match status" value="1"/>
</dbReference>
<dbReference type="GO" id="GO:0000156">
    <property type="term" value="F:phosphorelay response regulator activity"/>
    <property type="evidence" value="ECO:0007669"/>
    <property type="project" value="InterPro"/>
</dbReference>
<dbReference type="SUPFAM" id="SSF52172">
    <property type="entry name" value="CheY-like"/>
    <property type="match status" value="1"/>
</dbReference>
<reference evidence="10 11" key="1">
    <citation type="submission" date="2018-03" db="EMBL/GenBank/DDBJ databases">
        <title>Genomic Encyclopedia of Type Strains, Phase III (KMG-III): the genomes of soil and plant-associated and newly described type strains.</title>
        <authorList>
            <person name="Whitman W."/>
        </authorList>
    </citation>
    <scope>NUCLEOTIDE SEQUENCE [LARGE SCALE GENOMIC DNA]</scope>
    <source>
        <strain evidence="10 11">MWH-P2sevCIIIb</strain>
    </source>
</reference>
<dbReference type="PROSITE" id="PS50110">
    <property type="entry name" value="RESPONSE_REGULATORY"/>
    <property type="match status" value="1"/>
</dbReference>
<dbReference type="Proteomes" id="UP000238308">
    <property type="component" value="Unassembled WGS sequence"/>
</dbReference>
<name>A0A2T0XGZ5_9BURK</name>
<dbReference type="InterPro" id="IPR008248">
    <property type="entry name" value="CheB-like"/>
</dbReference>
<evidence type="ECO:0000259" key="9">
    <source>
        <dbReference type="PROSITE" id="PS50122"/>
    </source>
</evidence>